<keyword evidence="1" id="KW-0732">Signal</keyword>
<sequence>MKHLLSALGLSLTFFACASDYDKASSLNITAKSVDFADGFTIPWGIAQLPDGNLLVTERQGSLYFVDKATRKKTEVKGVPEVFAKSQGGLLDIKLHPNYRKNGWIYITYSSPEGKEKGGHTALMRAKLDRQSLSLSDQTVLYKGEGNTDNGRHFGSRIAFDNEGFVYFSIGDRGNRDVLPQDLTLDGGKVYRLHEDGKVPADNPFVNVKDAKPAIYSYGHRNPQGLVKNALTGKIWSHEHGPRGGDEVNVIEKGANYGWPVVSYGVNYSGTSFTDLTEKEGMTNPVLYWDPSIAPSGMIHVTSDRYPQLKGKFLLGSMKFSFLSALEVDGDKVVKQYKVLQGIGRVRSLHQGADGYIYVGIDGYGIKRLEP</sequence>
<dbReference type="PROSITE" id="PS51257">
    <property type="entry name" value="PROKAR_LIPOPROTEIN"/>
    <property type="match status" value="1"/>
</dbReference>
<dbReference type="InterPro" id="IPR011042">
    <property type="entry name" value="6-blade_b-propeller_TolB-like"/>
</dbReference>
<gene>
    <name evidence="3" type="ORF">SAMN05660429_00099</name>
</gene>
<evidence type="ECO:0000256" key="1">
    <source>
        <dbReference type="SAM" id="SignalP"/>
    </source>
</evidence>
<feature type="signal peptide" evidence="1">
    <location>
        <begin position="1"/>
        <end position="18"/>
    </location>
</feature>
<dbReference type="InterPro" id="IPR012938">
    <property type="entry name" value="Glc/Sorbosone_DH"/>
</dbReference>
<evidence type="ECO:0000313" key="3">
    <source>
        <dbReference type="EMBL" id="SES64509.1"/>
    </source>
</evidence>
<name>A0A1H9Y806_THASX</name>
<accession>A0A1H9Y806</accession>
<dbReference type="AlphaFoldDB" id="A0A1H9Y806"/>
<protein>
    <submittedName>
        <fullName evidence="3">Glucose/arabinose dehydrogenase, beta-propeller fold</fullName>
    </submittedName>
</protein>
<evidence type="ECO:0000313" key="4">
    <source>
        <dbReference type="Proteomes" id="UP000199308"/>
    </source>
</evidence>
<dbReference type="RefSeq" id="WP_093326748.1">
    <property type="nucleotide sequence ID" value="NZ_AP027363.1"/>
</dbReference>
<dbReference type="PANTHER" id="PTHR19328">
    <property type="entry name" value="HEDGEHOG-INTERACTING PROTEIN"/>
    <property type="match status" value="1"/>
</dbReference>
<dbReference type="PANTHER" id="PTHR19328:SF75">
    <property type="entry name" value="ALDOSE SUGAR DEHYDROGENASE YLII"/>
    <property type="match status" value="1"/>
</dbReference>
<dbReference type="InterPro" id="IPR011041">
    <property type="entry name" value="Quinoprot_gluc/sorb_DH_b-prop"/>
</dbReference>
<dbReference type="EMBL" id="FOHK01000001">
    <property type="protein sequence ID" value="SES64509.1"/>
    <property type="molecule type" value="Genomic_DNA"/>
</dbReference>
<feature type="chain" id="PRO_5011560072" evidence="1">
    <location>
        <begin position="19"/>
        <end position="371"/>
    </location>
</feature>
<dbReference type="Proteomes" id="UP000199308">
    <property type="component" value="Unassembled WGS sequence"/>
</dbReference>
<organism evidence="3 4">
    <name type="scientific">Thalassotalea agarivorans</name>
    <name type="common">Thalassomonas agarivorans</name>
    <dbReference type="NCBI Taxonomy" id="349064"/>
    <lineage>
        <taxon>Bacteria</taxon>
        <taxon>Pseudomonadati</taxon>
        <taxon>Pseudomonadota</taxon>
        <taxon>Gammaproteobacteria</taxon>
        <taxon>Alteromonadales</taxon>
        <taxon>Colwelliaceae</taxon>
        <taxon>Thalassotalea</taxon>
    </lineage>
</organism>
<dbReference type="STRING" id="349064.SAMN05660429_00099"/>
<dbReference type="Gene3D" id="2.120.10.30">
    <property type="entry name" value="TolB, C-terminal domain"/>
    <property type="match status" value="1"/>
</dbReference>
<evidence type="ECO:0000259" key="2">
    <source>
        <dbReference type="Pfam" id="PF07995"/>
    </source>
</evidence>
<feature type="domain" description="Glucose/Sorbosone dehydrogenase" evidence="2">
    <location>
        <begin position="41"/>
        <end position="363"/>
    </location>
</feature>
<dbReference type="Pfam" id="PF07995">
    <property type="entry name" value="GSDH"/>
    <property type="match status" value="1"/>
</dbReference>
<reference evidence="3 4" key="1">
    <citation type="submission" date="2016-10" db="EMBL/GenBank/DDBJ databases">
        <authorList>
            <person name="de Groot N.N."/>
        </authorList>
    </citation>
    <scope>NUCLEOTIDE SEQUENCE [LARGE SCALE GENOMIC DNA]</scope>
    <source>
        <strain evidence="3 4">DSM 19706</strain>
    </source>
</reference>
<proteinExistence type="predicted"/>
<dbReference type="OrthoDB" id="9770043at2"/>
<dbReference type="SUPFAM" id="SSF50952">
    <property type="entry name" value="Soluble quinoprotein glucose dehydrogenase"/>
    <property type="match status" value="1"/>
</dbReference>
<keyword evidence="4" id="KW-1185">Reference proteome</keyword>